<feature type="domain" description="Sigma-54 factor interaction" evidence="4">
    <location>
        <begin position="347"/>
        <end position="539"/>
    </location>
</feature>
<dbReference type="Gene3D" id="3.90.215.10">
    <property type="entry name" value="Gamma Fibrinogen, chain A, domain 1"/>
    <property type="match status" value="1"/>
</dbReference>
<proteinExistence type="predicted"/>
<reference evidence="7" key="1">
    <citation type="submission" date="2025-08" db="UniProtKB">
        <authorList>
            <consortium name="RefSeq"/>
        </authorList>
    </citation>
    <scope>IDENTIFICATION</scope>
    <source>
        <tissue evidence="7">Whole body pupa</tissue>
    </source>
</reference>
<dbReference type="InterPro" id="IPR036056">
    <property type="entry name" value="Fibrinogen-like_C"/>
</dbReference>
<feature type="region of interest" description="Disordered" evidence="3">
    <location>
        <begin position="112"/>
        <end position="151"/>
    </location>
</feature>
<dbReference type="PANTHER" id="PTHR19143">
    <property type="entry name" value="FIBRINOGEN/TENASCIN/ANGIOPOEITIN"/>
    <property type="match status" value="1"/>
</dbReference>
<gene>
    <name evidence="7" type="primary">LOC119638265</name>
</gene>
<evidence type="ECO:0000256" key="3">
    <source>
        <dbReference type="SAM" id="MobiDB-lite"/>
    </source>
</evidence>
<dbReference type="InterPro" id="IPR050373">
    <property type="entry name" value="Fibrinogen_C-term_domain"/>
</dbReference>
<dbReference type="GO" id="GO:0006355">
    <property type="term" value="P:regulation of DNA-templated transcription"/>
    <property type="evidence" value="ECO:0007669"/>
    <property type="project" value="InterPro"/>
</dbReference>
<feature type="region of interest" description="Disordered" evidence="3">
    <location>
        <begin position="860"/>
        <end position="879"/>
    </location>
</feature>
<dbReference type="InterPro" id="IPR002078">
    <property type="entry name" value="Sigma_54_int"/>
</dbReference>
<feature type="compositionally biased region" description="Low complexity" evidence="3">
    <location>
        <begin position="358"/>
        <end position="367"/>
    </location>
</feature>
<dbReference type="RefSeq" id="XP_037890872.1">
    <property type="nucleotide sequence ID" value="XM_038034944.1"/>
</dbReference>
<dbReference type="SUPFAM" id="SSF56496">
    <property type="entry name" value="Fibrinogen C-terminal domain-like"/>
    <property type="match status" value="1"/>
</dbReference>
<dbReference type="PROSITE" id="PS00514">
    <property type="entry name" value="FIBRINOGEN_C_1"/>
    <property type="match status" value="1"/>
</dbReference>
<feature type="region of interest" description="Disordered" evidence="3">
    <location>
        <begin position="339"/>
        <end position="372"/>
    </location>
</feature>
<keyword evidence="1" id="KW-1015">Disulfide bond</keyword>
<dbReference type="PROSITE" id="PS50045">
    <property type="entry name" value="SIGMA54_INTERACT_4"/>
    <property type="match status" value="1"/>
</dbReference>
<evidence type="ECO:0000259" key="5">
    <source>
        <dbReference type="PROSITE" id="PS51406"/>
    </source>
</evidence>
<dbReference type="Pfam" id="PF00147">
    <property type="entry name" value="Fibrinogen_C"/>
    <property type="match status" value="1"/>
</dbReference>
<feature type="compositionally biased region" description="Acidic residues" evidence="3">
    <location>
        <begin position="120"/>
        <end position="132"/>
    </location>
</feature>
<name>A0A9C5Z6N2_9MUSC</name>
<sequence length="879" mass="100694">MNRIFKMRQTPVIVFERGPKAIITLVVIVFVLSACLASSNASVLNNINNVLRDVPKKTKPLAIKNASTNLSVSAPDSLGTKTDEQENNTEEYNDSSSAELLRFVDDNESVEDMVNHNSNDDVDNDDNDDENDFNINLSDLDNNDDNDSSLTASSSLKSLSLEDQVRLLSKQLNVLMTRRREDYELLERNLLKSLRITMEKERKQNSIAAKINANVKNSDNNNWDLSKQLEQLRQEVQSLQTKHLGGNNERLTIEWLQQSVGELRKQLVELQQIASNAMRDVTTRTQSWEDLATIRSDFQQLKLELATVKERQQQTEVYIQELREETQQQEEDFRRLLQNKHQTQQQQTIKDASAIQGSRSSSSSSSSNEETMDEIENIQISADLMADHKRRHCRYQRQQIHELQLAQRQLKRQFNELKYQRLGERVRSIEIEQHRIADANFNLSRQIASLDKLHSSMLELLEDVEDVQNKVDKNMPELRHEISKLEFSNAQLLSEQNIVREEGKNVARSVQALAVSISTLQEERDSVRRMQSSVSELRMKMDRLQNMLDDVQRALIYKHRGSIDKRDNKKYHNNRTVSAQNAETLVAKLENVEQEFESIIKKLPIDCSEVSHSSQPNDDGLFLIAPNGQPHHPMLVHCSDDGWTSIQRRYDGSADFNRSWEDYANGFGSPAGEFWIGNEQLHQLTLNNCTRLRVLMQDIYDNVWLAEYNQFYISSRLDGYRLHIDGYSGNASDALDYQQGMQFSAIDVDRDISQTHCAANYEGGWWFSHCQHANLNGRYNLGLTWFDAARNEWIAVKSSQMMIKRQPSAMCNYITAHTSATTTTLPLSTTTWPSSSAIAVEAMSTSTEIPVLTIVSNNIPSQKSSRSEKDNNSLHTQQV</sequence>
<keyword evidence="2" id="KW-0175">Coiled coil</keyword>
<dbReference type="PROSITE" id="PS51257">
    <property type="entry name" value="PROKAR_LIPOPROTEIN"/>
    <property type="match status" value="1"/>
</dbReference>
<organism evidence="6 7">
    <name type="scientific">Glossina fuscipes</name>
    <dbReference type="NCBI Taxonomy" id="7396"/>
    <lineage>
        <taxon>Eukaryota</taxon>
        <taxon>Metazoa</taxon>
        <taxon>Ecdysozoa</taxon>
        <taxon>Arthropoda</taxon>
        <taxon>Hexapoda</taxon>
        <taxon>Insecta</taxon>
        <taxon>Pterygota</taxon>
        <taxon>Neoptera</taxon>
        <taxon>Endopterygota</taxon>
        <taxon>Diptera</taxon>
        <taxon>Brachycera</taxon>
        <taxon>Muscomorpha</taxon>
        <taxon>Hippoboscoidea</taxon>
        <taxon>Glossinidae</taxon>
        <taxon>Glossina</taxon>
    </lineage>
</organism>
<dbReference type="PROSITE" id="PS51406">
    <property type="entry name" value="FIBRINOGEN_C_2"/>
    <property type="match status" value="1"/>
</dbReference>
<dbReference type="GO" id="GO:0005524">
    <property type="term" value="F:ATP binding"/>
    <property type="evidence" value="ECO:0007669"/>
    <property type="project" value="InterPro"/>
</dbReference>
<dbReference type="InterPro" id="IPR020837">
    <property type="entry name" value="Fibrinogen_CS"/>
</dbReference>
<dbReference type="InterPro" id="IPR014716">
    <property type="entry name" value="Fibrinogen_a/b/g_C_1"/>
</dbReference>
<dbReference type="AlphaFoldDB" id="A0A9C5Z6N2"/>
<accession>A0A9C5Z6N2</accession>
<dbReference type="InterPro" id="IPR002181">
    <property type="entry name" value="Fibrinogen_a/b/g_C_dom"/>
</dbReference>
<evidence type="ECO:0000313" key="7">
    <source>
        <dbReference type="RefSeq" id="XP_037890872.1"/>
    </source>
</evidence>
<feature type="domain" description="Fibrinogen C-terminal" evidence="5">
    <location>
        <begin position="598"/>
        <end position="807"/>
    </location>
</feature>
<dbReference type="CDD" id="cd00087">
    <property type="entry name" value="FReD"/>
    <property type="match status" value="1"/>
</dbReference>
<dbReference type="KEGG" id="gfs:119638265"/>
<feature type="region of interest" description="Disordered" evidence="3">
    <location>
        <begin position="72"/>
        <end position="98"/>
    </location>
</feature>
<evidence type="ECO:0000259" key="4">
    <source>
        <dbReference type="PROSITE" id="PS50045"/>
    </source>
</evidence>
<dbReference type="PANTHER" id="PTHR19143:SF444">
    <property type="entry name" value="PROTEIN SCABROUS"/>
    <property type="match status" value="1"/>
</dbReference>
<dbReference type="GeneID" id="119638265"/>
<dbReference type="GO" id="GO:0005615">
    <property type="term" value="C:extracellular space"/>
    <property type="evidence" value="ECO:0007669"/>
    <property type="project" value="TreeGrafter"/>
</dbReference>
<keyword evidence="6" id="KW-1185">Reference proteome</keyword>
<dbReference type="Proteomes" id="UP000092443">
    <property type="component" value="Unplaced"/>
</dbReference>
<protein>
    <submittedName>
        <fullName evidence="7">Protein scabrous</fullName>
    </submittedName>
</protein>
<feature type="coiled-coil region" evidence="2">
    <location>
        <begin position="520"/>
        <end position="554"/>
    </location>
</feature>
<evidence type="ECO:0000313" key="6">
    <source>
        <dbReference type="Proteomes" id="UP000092443"/>
    </source>
</evidence>
<evidence type="ECO:0000256" key="2">
    <source>
        <dbReference type="SAM" id="Coils"/>
    </source>
</evidence>
<dbReference type="SMART" id="SM00186">
    <property type="entry name" value="FBG"/>
    <property type="match status" value="1"/>
</dbReference>
<evidence type="ECO:0000256" key="1">
    <source>
        <dbReference type="ARBA" id="ARBA00023157"/>
    </source>
</evidence>